<gene>
    <name evidence="5" type="ORF">G5B40_10250</name>
</gene>
<reference evidence="5 6" key="1">
    <citation type="submission" date="2020-02" db="EMBL/GenBank/DDBJ databases">
        <title>complete genome sequence of Rhodobacteraceae bacterium.</title>
        <authorList>
            <person name="Park J."/>
            <person name="Kim Y.-S."/>
            <person name="Kim K.-H."/>
        </authorList>
    </citation>
    <scope>NUCLEOTIDE SEQUENCE [LARGE SCALE GENOMIC DNA]</scope>
    <source>
        <strain evidence="5 6">RR4-56</strain>
    </source>
</reference>
<evidence type="ECO:0000256" key="2">
    <source>
        <dbReference type="ARBA" id="ARBA00022827"/>
    </source>
</evidence>
<keyword evidence="2" id="KW-0274">FAD</keyword>
<dbReference type="InterPro" id="IPR016166">
    <property type="entry name" value="FAD-bd_PCMH"/>
</dbReference>
<dbReference type="PROSITE" id="PS51387">
    <property type="entry name" value="FAD_PCMH"/>
    <property type="match status" value="1"/>
</dbReference>
<evidence type="ECO:0000313" key="5">
    <source>
        <dbReference type="EMBL" id="QIE55799.1"/>
    </source>
</evidence>
<evidence type="ECO:0000256" key="3">
    <source>
        <dbReference type="ARBA" id="ARBA00023002"/>
    </source>
</evidence>
<dbReference type="InterPro" id="IPR002346">
    <property type="entry name" value="Mopterin_DH_FAD-bd"/>
</dbReference>
<dbReference type="Proteomes" id="UP000503336">
    <property type="component" value="Chromosome"/>
</dbReference>
<evidence type="ECO:0000259" key="4">
    <source>
        <dbReference type="PROSITE" id="PS51387"/>
    </source>
</evidence>
<dbReference type="GO" id="GO:0016491">
    <property type="term" value="F:oxidoreductase activity"/>
    <property type="evidence" value="ECO:0007669"/>
    <property type="project" value="UniProtKB-KW"/>
</dbReference>
<dbReference type="EMBL" id="CP049056">
    <property type="protein sequence ID" value="QIE55799.1"/>
    <property type="molecule type" value="Genomic_DNA"/>
</dbReference>
<dbReference type="Pfam" id="PF03450">
    <property type="entry name" value="CO_deh_flav_C"/>
    <property type="match status" value="1"/>
</dbReference>
<dbReference type="RefSeq" id="WP_165098185.1">
    <property type="nucleotide sequence ID" value="NZ_CP049056.1"/>
</dbReference>
<protein>
    <submittedName>
        <fullName evidence="5">Xanthine dehydrogenase family protein subunit M</fullName>
    </submittedName>
</protein>
<dbReference type="SUPFAM" id="SSF56176">
    <property type="entry name" value="FAD-binding/transporter-associated domain-like"/>
    <property type="match status" value="1"/>
</dbReference>
<accession>A0A7L5C1R3</accession>
<dbReference type="Gene3D" id="3.30.465.10">
    <property type="match status" value="1"/>
</dbReference>
<name>A0A7L5C1R3_9RHOB</name>
<dbReference type="AlphaFoldDB" id="A0A7L5C1R3"/>
<dbReference type="InterPro" id="IPR005107">
    <property type="entry name" value="CO_DH_flav_C"/>
</dbReference>
<sequence length="266" mass="28033">MSIIVETFDTLAEAARAIGGDGRYLGGGTLVMRAANYGDQSFRRIIRVRDQGLRRIAAAGDRIEIGAGATMADVMASRDLAFLEPVARAIGGPAVRQMATVGGNLFAAHPYGDFATALLALDGKARMADGRETPLEELLARRDGAGLVASVSIARPRDGEFRFRKVSRVKPKGVSVMAIAAWLPGAPGRIAGARVAFGAMGPAPARARAVERALEGAALDESGIARALAAATEGLDPPDDPLASAWYRREVAPVHLRRLLLEDGRR</sequence>
<dbReference type="PANTHER" id="PTHR42659">
    <property type="entry name" value="XANTHINE DEHYDROGENASE SUBUNIT C-RELATED"/>
    <property type="match status" value="1"/>
</dbReference>
<dbReference type="InterPro" id="IPR016169">
    <property type="entry name" value="FAD-bd_PCMH_sub2"/>
</dbReference>
<organism evidence="5 6">
    <name type="scientific">Pikeienuella piscinae</name>
    <dbReference type="NCBI Taxonomy" id="2748098"/>
    <lineage>
        <taxon>Bacteria</taxon>
        <taxon>Pseudomonadati</taxon>
        <taxon>Pseudomonadota</taxon>
        <taxon>Alphaproteobacteria</taxon>
        <taxon>Rhodobacterales</taxon>
        <taxon>Paracoccaceae</taxon>
        <taxon>Pikeienuella</taxon>
    </lineage>
</organism>
<dbReference type="InterPro" id="IPR036683">
    <property type="entry name" value="CO_DH_flav_C_dom_sf"/>
</dbReference>
<dbReference type="GO" id="GO:0071949">
    <property type="term" value="F:FAD binding"/>
    <property type="evidence" value="ECO:0007669"/>
    <property type="project" value="InterPro"/>
</dbReference>
<dbReference type="InterPro" id="IPR051312">
    <property type="entry name" value="Diverse_Substr_Oxidored"/>
</dbReference>
<evidence type="ECO:0000256" key="1">
    <source>
        <dbReference type="ARBA" id="ARBA00022630"/>
    </source>
</evidence>
<dbReference type="SUPFAM" id="SSF55447">
    <property type="entry name" value="CO dehydrogenase flavoprotein C-terminal domain-like"/>
    <property type="match status" value="1"/>
</dbReference>
<dbReference type="Pfam" id="PF00941">
    <property type="entry name" value="FAD_binding_5"/>
    <property type="match status" value="1"/>
</dbReference>
<keyword evidence="3" id="KW-0560">Oxidoreductase</keyword>
<dbReference type="KEGG" id="hdh:G5B40_10250"/>
<evidence type="ECO:0000313" key="6">
    <source>
        <dbReference type="Proteomes" id="UP000503336"/>
    </source>
</evidence>
<dbReference type="SMART" id="SM01092">
    <property type="entry name" value="CO_deh_flav_C"/>
    <property type="match status" value="1"/>
</dbReference>
<dbReference type="PANTHER" id="PTHR42659:SF2">
    <property type="entry name" value="XANTHINE DEHYDROGENASE SUBUNIT C-RELATED"/>
    <property type="match status" value="1"/>
</dbReference>
<dbReference type="Gene3D" id="3.30.390.50">
    <property type="entry name" value="CO dehydrogenase flavoprotein, C-terminal domain"/>
    <property type="match status" value="1"/>
</dbReference>
<dbReference type="InterPro" id="IPR036318">
    <property type="entry name" value="FAD-bd_PCMH-like_sf"/>
</dbReference>
<keyword evidence="6" id="KW-1185">Reference proteome</keyword>
<feature type="domain" description="FAD-binding PCMH-type" evidence="4">
    <location>
        <begin position="1"/>
        <end position="158"/>
    </location>
</feature>
<keyword evidence="1" id="KW-0285">Flavoprotein</keyword>
<proteinExistence type="predicted"/>